<dbReference type="RefSeq" id="WP_345919244.1">
    <property type="nucleotide sequence ID" value="NZ_JBDIVE010000003.1"/>
</dbReference>
<keyword evidence="1" id="KW-0812">Transmembrane</keyword>
<dbReference type="PANTHER" id="PTHR34980">
    <property type="entry name" value="INNER MEMBRANE PROTEIN-RELATED-RELATED"/>
    <property type="match status" value="1"/>
</dbReference>
<evidence type="ECO:0000313" key="2">
    <source>
        <dbReference type="EMBL" id="MEN3068476.1"/>
    </source>
</evidence>
<dbReference type="Proteomes" id="UP001410394">
    <property type="component" value="Unassembled WGS sequence"/>
</dbReference>
<reference evidence="2 3" key="1">
    <citation type="journal article" date="2018" name="Int. J. Syst. Evol. Microbiol.">
        <title>Uliginosibacterium sediminicola sp. nov., isolated from freshwater sediment.</title>
        <authorList>
            <person name="Hwang W.M."/>
            <person name="Kim S.M."/>
            <person name="Kang K."/>
            <person name="Ahn T.Y."/>
        </authorList>
    </citation>
    <scope>NUCLEOTIDE SEQUENCE [LARGE SCALE GENOMIC DNA]</scope>
    <source>
        <strain evidence="2 3">M1-21</strain>
    </source>
</reference>
<dbReference type="Pfam" id="PF05656">
    <property type="entry name" value="DUF805"/>
    <property type="match status" value="1"/>
</dbReference>
<gene>
    <name evidence="2" type="ORF">ABDB84_08290</name>
</gene>
<feature type="transmembrane region" description="Helical" evidence="1">
    <location>
        <begin position="74"/>
        <end position="94"/>
    </location>
</feature>
<dbReference type="PANTHER" id="PTHR34980:SF3">
    <property type="entry name" value="BLR8105 PROTEIN"/>
    <property type="match status" value="1"/>
</dbReference>
<feature type="transmembrane region" description="Helical" evidence="1">
    <location>
        <begin position="49"/>
        <end position="67"/>
    </location>
</feature>
<comment type="caution">
    <text evidence="2">The sequence shown here is derived from an EMBL/GenBank/DDBJ whole genome shotgun (WGS) entry which is preliminary data.</text>
</comment>
<name>A0ABU9YXM9_9RHOO</name>
<organism evidence="2 3">
    <name type="scientific">Uliginosibacterium sediminicola</name>
    <dbReference type="NCBI Taxonomy" id="2024550"/>
    <lineage>
        <taxon>Bacteria</taxon>
        <taxon>Pseudomonadati</taxon>
        <taxon>Pseudomonadota</taxon>
        <taxon>Betaproteobacteria</taxon>
        <taxon>Rhodocyclales</taxon>
        <taxon>Zoogloeaceae</taxon>
        <taxon>Uliginosibacterium</taxon>
    </lineage>
</organism>
<accession>A0ABU9YXM9</accession>
<sequence>MSMSFYQRYLSPAGRLSRGCFNVLLPLVLLLFAALYVLIEALGSETLTWLLYPFTAWALLVLLARRLHDQGRSLASLLWVLLPIAGPLWLLILLCCRAGSAGENQFGADARLRDADYLTVDIHS</sequence>
<keyword evidence="3" id="KW-1185">Reference proteome</keyword>
<evidence type="ECO:0000313" key="3">
    <source>
        <dbReference type="Proteomes" id="UP001410394"/>
    </source>
</evidence>
<proteinExistence type="predicted"/>
<feature type="transmembrane region" description="Helical" evidence="1">
    <location>
        <begin position="21"/>
        <end position="43"/>
    </location>
</feature>
<dbReference type="EMBL" id="JBDIVE010000003">
    <property type="protein sequence ID" value="MEN3068476.1"/>
    <property type="molecule type" value="Genomic_DNA"/>
</dbReference>
<protein>
    <submittedName>
        <fullName evidence="2">DUF805 domain-containing protein</fullName>
    </submittedName>
</protein>
<keyword evidence="1" id="KW-0472">Membrane</keyword>
<keyword evidence="1" id="KW-1133">Transmembrane helix</keyword>
<dbReference type="InterPro" id="IPR008523">
    <property type="entry name" value="DUF805"/>
</dbReference>
<evidence type="ECO:0000256" key="1">
    <source>
        <dbReference type="SAM" id="Phobius"/>
    </source>
</evidence>